<proteinExistence type="predicted"/>
<evidence type="ECO:0000256" key="13">
    <source>
        <dbReference type="ARBA" id="ARBA00023160"/>
    </source>
</evidence>
<protein>
    <submittedName>
        <fullName evidence="16">Sterol desaturase family protein</fullName>
    </submittedName>
</protein>
<reference evidence="16 17" key="1">
    <citation type="submission" date="2022-06" db="EMBL/GenBank/DDBJ databases">
        <title>Ideonella sp. NS12-5 Genome sequencing and assembly.</title>
        <authorList>
            <person name="Jung Y."/>
        </authorList>
    </citation>
    <scope>NUCLEOTIDE SEQUENCE [LARGE SCALE GENOMIC DNA]</scope>
    <source>
        <strain evidence="16 17">NS12-5</strain>
    </source>
</reference>
<evidence type="ECO:0000256" key="6">
    <source>
        <dbReference type="ARBA" id="ARBA00022824"/>
    </source>
</evidence>
<evidence type="ECO:0000313" key="17">
    <source>
        <dbReference type="Proteomes" id="UP001204851"/>
    </source>
</evidence>
<dbReference type="Pfam" id="PF04116">
    <property type="entry name" value="FA_hydroxylase"/>
    <property type="match status" value="1"/>
</dbReference>
<comment type="subcellular location">
    <subcellularLocation>
        <location evidence="2">Endoplasmic reticulum membrane</location>
        <topology evidence="2">Multi-pass membrane protein</topology>
    </subcellularLocation>
</comment>
<accession>A0ABT1BP11</accession>
<keyword evidence="17" id="KW-1185">Reference proteome</keyword>
<evidence type="ECO:0000256" key="7">
    <source>
        <dbReference type="ARBA" id="ARBA00022832"/>
    </source>
</evidence>
<evidence type="ECO:0000259" key="15">
    <source>
        <dbReference type="Pfam" id="PF04116"/>
    </source>
</evidence>
<evidence type="ECO:0000256" key="9">
    <source>
        <dbReference type="ARBA" id="ARBA00022989"/>
    </source>
</evidence>
<keyword evidence="7" id="KW-0276">Fatty acid metabolism</keyword>
<dbReference type="RefSeq" id="WP_252770510.1">
    <property type="nucleotide sequence ID" value="NZ_JAMXMC010000008.1"/>
</dbReference>
<dbReference type="Proteomes" id="UP001204851">
    <property type="component" value="Unassembled WGS sequence"/>
</dbReference>
<evidence type="ECO:0000256" key="2">
    <source>
        <dbReference type="ARBA" id="ARBA00004477"/>
    </source>
</evidence>
<evidence type="ECO:0000256" key="8">
    <source>
        <dbReference type="ARBA" id="ARBA00022833"/>
    </source>
</evidence>
<comment type="cofactor">
    <cofactor evidence="1">
        <name>Zn(2+)</name>
        <dbReference type="ChEBI" id="CHEBI:29105"/>
    </cofactor>
</comment>
<keyword evidence="8" id="KW-0862">Zinc</keyword>
<keyword evidence="10" id="KW-0560">Oxidoreductase</keyword>
<name>A0ABT1BP11_9BURK</name>
<evidence type="ECO:0000256" key="4">
    <source>
        <dbReference type="ARBA" id="ARBA00022692"/>
    </source>
</evidence>
<evidence type="ECO:0000256" key="12">
    <source>
        <dbReference type="ARBA" id="ARBA00023136"/>
    </source>
</evidence>
<keyword evidence="3" id="KW-0444">Lipid biosynthesis</keyword>
<keyword evidence="5" id="KW-0479">Metal-binding</keyword>
<evidence type="ECO:0000256" key="10">
    <source>
        <dbReference type="ARBA" id="ARBA00023002"/>
    </source>
</evidence>
<feature type="transmembrane region" description="Helical" evidence="14">
    <location>
        <begin position="83"/>
        <end position="103"/>
    </location>
</feature>
<evidence type="ECO:0000256" key="14">
    <source>
        <dbReference type="SAM" id="Phobius"/>
    </source>
</evidence>
<dbReference type="InterPro" id="IPR006694">
    <property type="entry name" value="Fatty_acid_hydroxylase"/>
</dbReference>
<gene>
    <name evidence="16" type="ORF">M0L44_14470</name>
</gene>
<feature type="domain" description="Fatty acid hydroxylase" evidence="15">
    <location>
        <begin position="49"/>
        <end position="177"/>
    </location>
</feature>
<comment type="caution">
    <text evidence="16">The sequence shown here is derived from an EMBL/GenBank/DDBJ whole genome shotgun (WGS) entry which is preliminary data.</text>
</comment>
<dbReference type="InterPro" id="IPR014430">
    <property type="entry name" value="Scs7"/>
</dbReference>
<dbReference type="PANTHER" id="PTHR12863:SF1">
    <property type="entry name" value="FATTY ACID 2-HYDROXYLASE"/>
    <property type="match status" value="1"/>
</dbReference>
<dbReference type="EMBL" id="JAMXMC010000008">
    <property type="protein sequence ID" value="MCO5977910.1"/>
    <property type="molecule type" value="Genomic_DNA"/>
</dbReference>
<keyword evidence="12 14" id="KW-0472">Membrane</keyword>
<feature type="transmembrane region" description="Helical" evidence="14">
    <location>
        <begin position="43"/>
        <end position="62"/>
    </location>
</feature>
<evidence type="ECO:0000256" key="3">
    <source>
        <dbReference type="ARBA" id="ARBA00022516"/>
    </source>
</evidence>
<evidence type="ECO:0000256" key="5">
    <source>
        <dbReference type="ARBA" id="ARBA00022723"/>
    </source>
</evidence>
<keyword evidence="4 14" id="KW-0812">Transmembrane</keyword>
<keyword evidence="6" id="KW-0256">Endoplasmic reticulum</keyword>
<sequence>MRLIFLEHSRTAYWVDMLLYCLVIVALGGFVSLSGSAMRHSQSLAWIGLGLCAWTLLEYVLHRFVLHGMPPFRGWHALHHARPTALICTPTFVSGALFAGLVFAPAWALGGLEAACPLTLGVLMGYQLYSFTHHAIHHWRSDNAWLLRRKRQHSLHHGEQPGFYGVTSALWDHVFRTARPIRTQKPSWPAQSVSPPPS</sequence>
<organism evidence="16 17">
    <name type="scientific">Ideonella oryzae</name>
    <dbReference type="NCBI Taxonomy" id="2937441"/>
    <lineage>
        <taxon>Bacteria</taxon>
        <taxon>Pseudomonadati</taxon>
        <taxon>Pseudomonadota</taxon>
        <taxon>Betaproteobacteria</taxon>
        <taxon>Burkholderiales</taxon>
        <taxon>Sphaerotilaceae</taxon>
        <taxon>Ideonella</taxon>
    </lineage>
</organism>
<feature type="transmembrane region" description="Helical" evidence="14">
    <location>
        <begin position="12"/>
        <end position="31"/>
    </location>
</feature>
<evidence type="ECO:0000256" key="11">
    <source>
        <dbReference type="ARBA" id="ARBA00023098"/>
    </source>
</evidence>
<keyword evidence="11" id="KW-0443">Lipid metabolism</keyword>
<dbReference type="PANTHER" id="PTHR12863">
    <property type="entry name" value="FATTY ACID HYDROXYLASE"/>
    <property type="match status" value="1"/>
</dbReference>
<keyword evidence="9 14" id="KW-1133">Transmembrane helix</keyword>
<evidence type="ECO:0000313" key="16">
    <source>
        <dbReference type="EMBL" id="MCO5977910.1"/>
    </source>
</evidence>
<evidence type="ECO:0000256" key="1">
    <source>
        <dbReference type="ARBA" id="ARBA00001947"/>
    </source>
</evidence>
<keyword evidence="13" id="KW-0275">Fatty acid biosynthesis</keyword>